<organismHost>
    <name type="scientific">Bos taurus</name>
    <name type="common">Bovine</name>
    <dbReference type="NCBI Taxonomy" id="9913"/>
</organismHost>
<organismHost>
    <name type="scientific">Microtus agrestis</name>
    <name type="common">Short-tailed field vole</name>
    <dbReference type="NCBI Taxonomy" id="29092"/>
</organismHost>
<dbReference type="Proteomes" id="UP000282623">
    <property type="component" value="Segment"/>
</dbReference>
<organismHost>
    <name type="scientific">Myodes glareolus</name>
    <name type="common">Bank vole</name>
    <name type="synonym">Clethrionomys glareolus</name>
    <dbReference type="NCBI Taxonomy" id="447135"/>
</organismHost>
<proteinExistence type="predicted"/>
<accession>A0A290GMM4</accession>
<evidence type="ECO:0000313" key="2">
    <source>
        <dbReference type="EMBL" id="ATB55695.1"/>
    </source>
</evidence>
<name>A0A290GMM4_COWPX</name>
<dbReference type="EMBL" id="KY569020">
    <property type="protein sequence ID" value="ATB55695.1"/>
    <property type="molecule type" value="Genomic_DNA"/>
</dbReference>
<reference evidence="2" key="1">
    <citation type="submission" date="2017-02" db="EMBL/GenBank/DDBJ databases">
        <title>Seasonal Recurring Cowpox Virus Outbreaks in Captive Cheetahs (Acinonyx jubatus).</title>
        <authorList>
            <person name="Stagegaard J."/>
            <person name="Kurth A."/>
            <person name="Stern D."/>
            <person name="Dabrowski P.W."/>
            <person name="Pocknell A."/>
            <person name="Nitsche A."/>
            <person name="Schrick L."/>
        </authorList>
    </citation>
    <scope>NUCLEOTIDE SEQUENCE [LARGE SCALE GENOMIC DNA]</scope>
    <source>
        <strain evidence="1">CPXV CheHurley_DK_2012</strain>
        <strain evidence="2">CPXV CheNuru_DK_2012</strain>
    </source>
</reference>
<dbReference type="EMBL" id="KY569018">
    <property type="protein sequence ID" value="ATB55258.1"/>
    <property type="molecule type" value="Genomic_DNA"/>
</dbReference>
<sequence length="13" mass="1542">MLNFSLCVYCIHV</sequence>
<organismHost>
    <name type="scientific">Apodemus sylvaticus</name>
    <name type="common">European woodmouse</name>
    <dbReference type="NCBI Taxonomy" id="10129"/>
</organismHost>
<organismHost>
    <name type="scientific">Homo sapiens</name>
    <name type="common">Human</name>
    <dbReference type="NCBI Taxonomy" id="9606"/>
</organismHost>
<organism evidence="2">
    <name type="scientific">Cowpox virus</name>
    <name type="common">CPV</name>
    <dbReference type="NCBI Taxonomy" id="10243"/>
    <lineage>
        <taxon>Viruses</taxon>
        <taxon>Varidnaviria</taxon>
        <taxon>Bamfordvirae</taxon>
        <taxon>Nucleocytoviricota</taxon>
        <taxon>Pokkesviricetes</taxon>
        <taxon>Chitovirales</taxon>
        <taxon>Poxviridae</taxon>
        <taxon>Chordopoxvirinae</taxon>
        <taxon>Orthopoxvirus</taxon>
        <taxon>Orthopoxvirus cowpox</taxon>
    </lineage>
</organism>
<organismHost>
    <name type="scientific">Felis catus</name>
    <name type="common">Cat</name>
    <name type="synonym">Felis silvestris catus</name>
    <dbReference type="NCBI Taxonomy" id="9685"/>
</organismHost>
<organismHost>
    <name type="scientific">Loxodonta africana</name>
    <name type="common">African elephant</name>
    <dbReference type="NCBI Taxonomy" id="9785"/>
</organismHost>
<protein>
    <submittedName>
        <fullName evidence="2">CPXV216 protein</fullName>
    </submittedName>
</protein>
<evidence type="ECO:0000313" key="1">
    <source>
        <dbReference type="EMBL" id="ATB55258.1"/>
    </source>
</evidence>
<dbReference type="Proteomes" id="UP000282059">
    <property type="component" value="Segment"/>
</dbReference>
<organismHost>
    <name type="scientific">Mus musculus</name>
    <name type="common">Mouse</name>
    <dbReference type="NCBI Taxonomy" id="10090"/>
</organismHost>